<feature type="transmembrane region" description="Helical" evidence="6">
    <location>
        <begin position="288"/>
        <end position="307"/>
    </location>
</feature>
<feature type="transmembrane region" description="Helical" evidence="6">
    <location>
        <begin position="216"/>
        <end position="240"/>
    </location>
</feature>
<comment type="subcellular location">
    <subcellularLocation>
        <location evidence="1">Membrane</location>
        <topology evidence="1">Multi-pass membrane protein</topology>
    </subcellularLocation>
</comment>
<keyword evidence="4 6" id="KW-0472">Membrane</keyword>
<feature type="transmembrane region" description="Helical" evidence="6">
    <location>
        <begin position="481"/>
        <end position="508"/>
    </location>
</feature>
<feature type="domain" description="Major facilitator superfamily (MFS) profile" evidence="7">
    <location>
        <begin position="58"/>
        <end position="514"/>
    </location>
</feature>
<dbReference type="Gene3D" id="1.20.1250.20">
    <property type="entry name" value="MFS general substrate transporter like domains"/>
    <property type="match status" value="1"/>
</dbReference>
<dbReference type="Proteomes" id="UP000559256">
    <property type="component" value="Unassembled WGS sequence"/>
</dbReference>
<evidence type="ECO:0000256" key="1">
    <source>
        <dbReference type="ARBA" id="ARBA00004141"/>
    </source>
</evidence>
<dbReference type="InterPro" id="IPR011701">
    <property type="entry name" value="MFS"/>
</dbReference>
<feature type="compositionally biased region" description="Low complexity" evidence="5">
    <location>
        <begin position="20"/>
        <end position="31"/>
    </location>
</feature>
<dbReference type="InterPro" id="IPR020846">
    <property type="entry name" value="MFS_dom"/>
</dbReference>
<evidence type="ECO:0000256" key="5">
    <source>
        <dbReference type="SAM" id="MobiDB-lite"/>
    </source>
</evidence>
<dbReference type="GO" id="GO:0005886">
    <property type="term" value="C:plasma membrane"/>
    <property type="evidence" value="ECO:0007669"/>
    <property type="project" value="TreeGrafter"/>
</dbReference>
<dbReference type="PANTHER" id="PTHR23502">
    <property type="entry name" value="MAJOR FACILITATOR SUPERFAMILY"/>
    <property type="match status" value="1"/>
</dbReference>
<protein>
    <recommendedName>
        <fullName evidence="7">Major facilitator superfamily (MFS) profile domain-containing protein</fullName>
    </recommendedName>
</protein>
<accession>A0A8H5LPF8</accession>
<feature type="transmembrane region" description="Helical" evidence="6">
    <location>
        <begin position="327"/>
        <end position="349"/>
    </location>
</feature>
<evidence type="ECO:0000256" key="2">
    <source>
        <dbReference type="ARBA" id="ARBA00022692"/>
    </source>
</evidence>
<keyword evidence="2 6" id="KW-0812">Transmembrane</keyword>
<evidence type="ECO:0000313" key="9">
    <source>
        <dbReference type="Proteomes" id="UP000559256"/>
    </source>
</evidence>
<feature type="transmembrane region" description="Helical" evidence="6">
    <location>
        <begin position="56"/>
        <end position="78"/>
    </location>
</feature>
<feature type="transmembrane region" description="Helical" evidence="6">
    <location>
        <begin position="441"/>
        <end position="461"/>
    </location>
</feature>
<dbReference type="FunFam" id="1.20.1250.20:FF:000082">
    <property type="entry name" value="MFS multidrug transporter, putative"/>
    <property type="match status" value="1"/>
</dbReference>
<evidence type="ECO:0000256" key="6">
    <source>
        <dbReference type="SAM" id="Phobius"/>
    </source>
</evidence>
<feature type="transmembrane region" description="Helical" evidence="6">
    <location>
        <begin position="370"/>
        <end position="391"/>
    </location>
</feature>
<feature type="region of interest" description="Disordered" evidence="5">
    <location>
        <begin position="1"/>
        <end position="40"/>
    </location>
</feature>
<dbReference type="OrthoDB" id="3561359at2759"/>
<keyword evidence="9" id="KW-1185">Reference proteome</keyword>
<feature type="transmembrane region" description="Helical" evidence="6">
    <location>
        <begin position="403"/>
        <end position="429"/>
    </location>
</feature>
<dbReference type="GO" id="GO:0022857">
    <property type="term" value="F:transmembrane transporter activity"/>
    <property type="evidence" value="ECO:0007669"/>
    <property type="project" value="InterPro"/>
</dbReference>
<dbReference type="PANTHER" id="PTHR23502:SF7">
    <property type="entry name" value="DRUG_PROTON ANTIPORTER YHK8-RELATED"/>
    <property type="match status" value="1"/>
</dbReference>
<dbReference type="EMBL" id="JAACJM010000032">
    <property type="protein sequence ID" value="KAF5364598.1"/>
    <property type="molecule type" value="Genomic_DNA"/>
</dbReference>
<dbReference type="Pfam" id="PF07690">
    <property type="entry name" value="MFS_1"/>
    <property type="match status" value="1"/>
</dbReference>
<dbReference type="SUPFAM" id="SSF103473">
    <property type="entry name" value="MFS general substrate transporter"/>
    <property type="match status" value="1"/>
</dbReference>
<evidence type="ECO:0000256" key="3">
    <source>
        <dbReference type="ARBA" id="ARBA00022989"/>
    </source>
</evidence>
<keyword evidence="3 6" id="KW-1133">Transmembrane helix</keyword>
<name>A0A8H5LPF8_9AGAR</name>
<sequence length="523" mass="56623">MPDIEKTGQKRSNHSSTIAEDSPNSSNSSGSESDKKYQVTLDESEHPQNCSTWRKWAAVFVISSCALCVACTSSAASFTENGVAKEFNVSHEVTILAISLFVQGMGLGPLLAGPLSEVYGRNLVYQVSFVLVFALSFAVAFAPNIEIYLIFRFICGFFGSTFLSVAGGSVSDLFDDEHVGNPMAIYTISPFIGPVLGPLLSGFINQNVDWRWTYYVLIMWTFVQTIALFLIVPETFIPVLTARKAARLRRETKNDVWWASLDRQNNNLGQAILISCYRPFQLMIRDPMASLLNLWTSLVLGILYLAFQAFPVVFELGHGFSTQQTGMSFLGIGLGMLLALATQGYWNGVMKRETEKAEKEGLRGGAPPEARLYMGEVGGILIPLGLLLIAVLTPPSIPWPLPIILGSVLFGAGVYFCFTSTFTYLVTAYRPIAASAMASNSAMRSTFAAVFPLFAGFLYGGTSDGGISEGLKAKNSGWGRIGNGLGTVGATGLLAAVMALAAPLPFIFRRIGARLRARSKFAV</sequence>
<evidence type="ECO:0000259" key="7">
    <source>
        <dbReference type="PROSITE" id="PS50850"/>
    </source>
</evidence>
<dbReference type="AlphaFoldDB" id="A0A8H5LPF8"/>
<feature type="transmembrane region" description="Helical" evidence="6">
    <location>
        <begin position="183"/>
        <end position="204"/>
    </location>
</feature>
<evidence type="ECO:0000256" key="4">
    <source>
        <dbReference type="ARBA" id="ARBA00023136"/>
    </source>
</evidence>
<feature type="transmembrane region" description="Helical" evidence="6">
    <location>
        <begin position="123"/>
        <end position="143"/>
    </location>
</feature>
<reference evidence="8 9" key="1">
    <citation type="journal article" date="2020" name="ISME J.">
        <title>Uncovering the hidden diversity of litter-decomposition mechanisms in mushroom-forming fungi.</title>
        <authorList>
            <person name="Floudas D."/>
            <person name="Bentzer J."/>
            <person name="Ahren D."/>
            <person name="Johansson T."/>
            <person name="Persson P."/>
            <person name="Tunlid A."/>
        </authorList>
    </citation>
    <scope>NUCLEOTIDE SEQUENCE [LARGE SCALE GENOMIC DNA]</scope>
    <source>
        <strain evidence="8 9">CBS 291.85</strain>
    </source>
</reference>
<organism evidence="8 9">
    <name type="scientific">Tetrapyrgos nigripes</name>
    <dbReference type="NCBI Taxonomy" id="182062"/>
    <lineage>
        <taxon>Eukaryota</taxon>
        <taxon>Fungi</taxon>
        <taxon>Dikarya</taxon>
        <taxon>Basidiomycota</taxon>
        <taxon>Agaricomycotina</taxon>
        <taxon>Agaricomycetes</taxon>
        <taxon>Agaricomycetidae</taxon>
        <taxon>Agaricales</taxon>
        <taxon>Marasmiineae</taxon>
        <taxon>Marasmiaceae</taxon>
        <taxon>Tetrapyrgos</taxon>
    </lineage>
</organism>
<comment type="caution">
    <text evidence="8">The sequence shown here is derived from an EMBL/GenBank/DDBJ whole genome shotgun (WGS) entry which is preliminary data.</text>
</comment>
<feature type="transmembrane region" description="Helical" evidence="6">
    <location>
        <begin position="149"/>
        <end position="171"/>
    </location>
</feature>
<dbReference type="PROSITE" id="PS50850">
    <property type="entry name" value="MFS"/>
    <property type="match status" value="1"/>
</dbReference>
<dbReference type="InterPro" id="IPR036259">
    <property type="entry name" value="MFS_trans_sf"/>
</dbReference>
<evidence type="ECO:0000313" key="8">
    <source>
        <dbReference type="EMBL" id="KAF5364598.1"/>
    </source>
</evidence>
<gene>
    <name evidence="8" type="ORF">D9758_005617</name>
</gene>
<feature type="transmembrane region" description="Helical" evidence="6">
    <location>
        <begin position="93"/>
        <end position="111"/>
    </location>
</feature>
<proteinExistence type="predicted"/>